<reference evidence="13" key="1">
    <citation type="journal article" date="2015" name="Genome Announc.">
        <title>High-Quality Draft Genome Sequence of Desulfovibrio carbinoliphilus FW-101-2B, an Organic Acid-Oxidizing Sulfate-Reducing Bacterium Isolated from Uranium(VI)-Contaminated Groundwater.</title>
        <authorList>
            <person name="Ramsay B.D."/>
            <person name="Hwang C."/>
            <person name="Woo H.L."/>
            <person name="Carroll S.L."/>
            <person name="Lucas S."/>
            <person name="Han J."/>
            <person name="Lapidus A.L."/>
            <person name="Cheng J.F."/>
            <person name="Goodwin L.A."/>
            <person name="Pitluck S."/>
            <person name="Peters L."/>
            <person name="Chertkov O."/>
            <person name="Held B."/>
            <person name="Detter J.C."/>
            <person name="Han C.S."/>
            <person name="Tapia R."/>
            <person name="Land M.L."/>
            <person name="Hauser L.J."/>
            <person name="Kyrpides N.C."/>
            <person name="Ivanova N.N."/>
            <person name="Mikhailova N."/>
            <person name="Pagani I."/>
            <person name="Woyke T."/>
            <person name="Arkin A.P."/>
            <person name="Dehal P."/>
            <person name="Chivian D."/>
            <person name="Criddle C.S."/>
            <person name="Wu W."/>
            <person name="Chakraborty R."/>
            <person name="Hazen T.C."/>
            <person name="Fields M.W."/>
        </authorList>
    </citation>
    <scope>NUCLEOTIDE SEQUENCE [LARGE SCALE GENOMIC DNA]</scope>
    <source>
        <strain evidence="13">FW-101-2B</strain>
    </source>
</reference>
<evidence type="ECO:0000259" key="11">
    <source>
        <dbReference type="PROSITE" id="PS51794"/>
    </source>
</evidence>
<evidence type="ECO:0000256" key="8">
    <source>
        <dbReference type="ARBA" id="ARBA00022989"/>
    </source>
</evidence>
<dbReference type="Gene3D" id="3.40.1700.10">
    <property type="entry name" value="DNA integrity scanning protein, DisA, N-terminal domain"/>
    <property type="match status" value="1"/>
</dbReference>
<gene>
    <name evidence="10" type="primary">dacA</name>
    <name evidence="12" type="ORF">DFW101_0480</name>
</gene>
<evidence type="ECO:0000256" key="9">
    <source>
        <dbReference type="ARBA" id="ARBA00023136"/>
    </source>
</evidence>
<dbReference type="STRING" id="694327.DFW101_0480"/>
<evidence type="ECO:0000313" key="13">
    <source>
        <dbReference type="Proteomes" id="UP000004662"/>
    </source>
</evidence>
<keyword evidence="8 10" id="KW-1133">Transmembrane helix</keyword>
<comment type="catalytic activity">
    <reaction evidence="1 10">
        <text>2 ATP = 3',3'-c-di-AMP + 2 diphosphate</text>
        <dbReference type="Rhea" id="RHEA:35655"/>
        <dbReference type="ChEBI" id="CHEBI:30616"/>
        <dbReference type="ChEBI" id="CHEBI:33019"/>
        <dbReference type="ChEBI" id="CHEBI:71500"/>
        <dbReference type="EC" id="2.7.7.85"/>
    </reaction>
</comment>
<comment type="function">
    <text evidence="10">Catalyzes the condensation of 2 ATP molecules into cyclic di-AMP (c-di-AMP), a second messenger used to regulate differing processes in different bacteria.</text>
</comment>
<dbReference type="GO" id="GO:0106408">
    <property type="term" value="F:diadenylate cyclase activity"/>
    <property type="evidence" value="ECO:0007669"/>
    <property type="project" value="UniProtKB-EC"/>
</dbReference>
<evidence type="ECO:0000313" key="12">
    <source>
        <dbReference type="EMBL" id="EHJ46497.1"/>
    </source>
</evidence>
<keyword evidence="2 10" id="KW-1003">Cell membrane</keyword>
<dbReference type="NCBIfam" id="TIGR00159">
    <property type="entry name" value="diadenylate cyclase CdaA"/>
    <property type="match status" value="1"/>
</dbReference>
<keyword evidence="3 10" id="KW-0808">Transferase</keyword>
<keyword evidence="5 10" id="KW-0548">Nucleotidyltransferase</keyword>
<proteinExistence type="inferred from homology"/>
<evidence type="ECO:0000256" key="6">
    <source>
        <dbReference type="ARBA" id="ARBA00022741"/>
    </source>
</evidence>
<name>G7QDJ1_9BACT</name>
<comment type="caution">
    <text evidence="10">Lacks conserved residue(s) required for the propagation of feature annotation.</text>
</comment>
<dbReference type="HOGENOM" id="CLU_038561_0_1_7"/>
<comment type="subunit">
    <text evidence="10">Probably a homodimer.</text>
</comment>
<dbReference type="PIRSF" id="PIRSF004793">
    <property type="entry name" value="UCP004793"/>
    <property type="match status" value="1"/>
</dbReference>
<keyword evidence="13" id="KW-1185">Reference proteome</keyword>
<feature type="transmembrane region" description="Helical" evidence="10">
    <location>
        <begin position="62"/>
        <end position="82"/>
    </location>
</feature>
<keyword evidence="9 10" id="KW-0472">Membrane</keyword>
<evidence type="ECO:0000256" key="10">
    <source>
        <dbReference type="HAMAP-Rule" id="MF_01499"/>
    </source>
</evidence>
<dbReference type="HAMAP" id="MF_01499">
    <property type="entry name" value="DacA"/>
    <property type="match status" value="1"/>
</dbReference>
<feature type="transmembrane region" description="Helical" evidence="10">
    <location>
        <begin position="38"/>
        <end position="56"/>
    </location>
</feature>
<dbReference type="GO" id="GO:0005524">
    <property type="term" value="F:ATP binding"/>
    <property type="evidence" value="ECO:0007669"/>
    <property type="project" value="UniProtKB-UniRule"/>
</dbReference>
<evidence type="ECO:0000256" key="1">
    <source>
        <dbReference type="ARBA" id="ARBA00000877"/>
    </source>
</evidence>
<keyword evidence="6 10" id="KW-0547">Nucleotide-binding</keyword>
<evidence type="ECO:0000256" key="7">
    <source>
        <dbReference type="ARBA" id="ARBA00022840"/>
    </source>
</evidence>
<accession>G7QDJ1</accession>
<sequence>MSLAFFDNLRVSWIEILDISLVTFIFYRGLILIHGTRAVSVLHGFLLICILYYLSGEFGLNTLHWLLTNFLGSVFLVLIILFQADIRKGLSSVGAGGFFRAKRREAMTEAALDACILAVFQMARSRTGALLVFERRVPLGDYIERGVELSARMSRELLGTIFFPDTPLHDGAVIVQGETIAAAGCILPLIAGVTLDASLGTRHRAALGITEETDALAVVVSEERGVVSVAEGGRLISPVDERALKNMLWNLFAKRL</sequence>
<dbReference type="InterPro" id="IPR050338">
    <property type="entry name" value="DisA"/>
</dbReference>
<evidence type="ECO:0000256" key="3">
    <source>
        <dbReference type="ARBA" id="ARBA00022679"/>
    </source>
</evidence>
<dbReference type="EC" id="2.7.7.85" evidence="10"/>
<dbReference type="GO" id="GO:0004016">
    <property type="term" value="F:adenylate cyclase activity"/>
    <property type="evidence" value="ECO:0007669"/>
    <property type="project" value="UniProtKB-UniRule"/>
</dbReference>
<evidence type="ECO:0000256" key="2">
    <source>
        <dbReference type="ARBA" id="ARBA00022475"/>
    </source>
</evidence>
<dbReference type="eggNOG" id="COG1624">
    <property type="taxonomic scope" value="Bacteria"/>
</dbReference>
<protein>
    <recommendedName>
        <fullName evidence="10">Diadenylate cyclase</fullName>
        <shortName evidence="10">DAC</shortName>
        <ecNumber evidence="10">2.7.7.85</ecNumber>
    </recommendedName>
    <alternativeName>
        <fullName evidence="10">Cyclic-di-AMP synthase</fullName>
        <shortName evidence="10">c-di-AMP synthase</shortName>
    </alternativeName>
</protein>
<dbReference type="RefSeq" id="WP_009108727.1">
    <property type="nucleotide sequence ID" value="NZ_CM001368.1"/>
</dbReference>
<dbReference type="PANTHER" id="PTHR34185">
    <property type="entry name" value="DIADENYLATE CYCLASE"/>
    <property type="match status" value="1"/>
</dbReference>
<dbReference type="PANTHER" id="PTHR34185:SF1">
    <property type="entry name" value="DIADENYLATE CYCLASE"/>
    <property type="match status" value="1"/>
</dbReference>
<evidence type="ECO:0000256" key="4">
    <source>
        <dbReference type="ARBA" id="ARBA00022692"/>
    </source>
</evidence>
<feature type="domain" description="DAC" evidence="11">
    <location>
        <begin position="83"/>
        <end position="241"/>
    </location>
</feature>
<dbReference type="GO" id="GO:0006171">
    <property type="term" value="P:cAMP biosynthetic process"/>
    <property type="evidence" value="ECO:0007669"/>
    <property type="project" value="InterPro"/>
</dbReference>
<dbReference type="InterPro" id="IPR003390">
    <property type="entry name" value="DNA_integrity_scan_DisA_N"/>
</dbReference>
<dbReference type="AlphaFoldDB" id="G7QDJ1"/>
<dbReference type="Proteomes" id="UP000004662">
    <property type="component" value="Chromosome"/>
</dbReference>
<dbReference type="PROSITE" id="PS51794">
    <property type="entry name" value="DAC"/>
    <property type="match status" value="1"/>
</dbReference>
<organism evidence="12 13">
    <name type="scientific">Solidesulfovibrio carbinoliphilus subsp. oakridgensis</name>
    <dbReference type="NCBI Taxonomy" id="694327"/>
    <lineage>
        <taxon>Bacteria</taxon>
        <taxon>Pseudomonadati</taxon>
        <taxon>Thermodesulfobacteriota</taxon>
        <taxon>Desulfovibrionia</taxon>
        <taxon>Desulfovibrionales</taxon>
        <taxon>Desulfovibrionaceae</taxon>
        <taxon>Solidesulfovibrio</taxon>
    </lineage>
</organism>
<dbReference type="FunFam" id="3.40.1700.10:FF:000002">
    <property type="entry name" value="Diadenylate cyclase"/>
    <property type="match status" value="1"/>
</dbReference>
<dbReference type="InterPro" id="IPR036888">
    <property type="entry name" value="DNA_integrity_DisA_N_sf"/>
</dbReference>
<feature type="transmembrane region" description="Helical" evidence="10">
    <location>
        <begin position="12"/>
        <end position="31"/>
    </location>
</feature>
<dbReference type="EMBL" id="CM001368">
    <property type="protein sequence ID" value="EHJ46497.1"/>
    <property type="molecule type" value="Genomic_DNA"/>
</dbReference>
<dbReference type="SUPFAM" id="SSF143597">
    <property type="entry name" value="YojJ-like"/>
    <property type="match status" value="1"/>
</dbReference>
<keyword evidence="4 10" id="KW-0812">Transmembrane</keyword>
<evidence type="ECO:0000256" key="5">
    <source>
        <dbReference type="ARBA" id="ARBA00022695"/>
    </source>
</evidence>
<dbReference type="Pfam" id="PF02457">
    <property type="entry name" value="DAC"/>
    <property type="match status" value="1"/>
</dbReference>
<dbReference type="InterPro" id="IPR014046">
    <property type="entry name" value="C-di-AMP_synthase"/>
</dbReference>
<comment type="similarity">
    <text evidence="10">Belongs to the adenylate cyclase family. DacA/CdaA subfamily.</text>
</comment>
<dbReference type="InterPro" id="IPR034701">
    <property type="entry name" value="CdaA"/>
</dbReference>
<dbReference type="OrthoDB" id="9807385at2"/>
<keyword evidence="7 10" id="KW-0067">ATP-binding</keyword>